<evidence type="ECO:0000256" key="3">
    <source>
        <dbReference type="SAM" id="SignalP"/>
    </source>
</evidence>
<sequence>MENLFYRLMMFLPLVLLSCSGTTATIFRNVPNHLALIVFKVKIAPDPLRVMNSWNNSTNFCNWTGVTCSDVHCRRVTFMELQSLKLGTIEKTVIKEAGATYTISGIIEETDETTLRVMELPLKQKGFTPIPKKTKNIEAVVAEATEEGEGNKENSNVVVGSVGVKASNYEYLLSMAIGSLTLEKEQDNSDVKAEVARKTLKGTVMNEAGMKDSKQVKTPRKTNTEKNNNISTTADAVEESVMVSAEELINFFWTFGCSFLCCHKVSLQLAVAAAVRILGTLTKGVKIIHPLQS</sequence>
<feature type="signal peptide" evidence="3">
    <location>
        <begin position="1"/>
        <end position="24"/>
    </location>
</feature>
<dbReference type="AlphaFoldDB" id="A0A7J7P4A4"/>
<keyword evidence="6" id="KW-1185">Reference proteome</keyword>
<organism evidence="5 6">
    <name type="scientific">Kingdonia uniflora</name>
    <dbReference type="NCBI Taxonomy" id="39325"/>
    <lineage>
        <taxon>Eukaryota</taxon>
        <taxon>Viridiplantae</taxon>
        <taxon>Streptophyta</taxon>
        <taxon>Embryophyta</taxon>
        <taxon>Tracheophyta</taxon>
        <taxon>Spermatophyta</taxon>
        <taxon>Magnoliopsida</taxon>
        <taxon>Ranunculales</taxon>
        <taxon>Circaeasteraceae</taxon>
        <taxon>Kingdonia</taxon>
    </lineage>
</organism>
<feature type="chain" id="PRO_5029806254" description="Leucine-rich repeat-containing N-terminal plant-type domain-containing protein" evidence="3">
    <location>
        <begin position="25"/>
        <end position="293"/>
    </location>
</feature>
<dbReference type="Pfam" id="PF08263">
    <property type="entry name" value="LRRNT_2"/>
    <property type="match status" value="1"/>
</dbReference>
<evidence type="ECO:0000313" key="6">
    <source>
        <dbReference type="Proteomes" id="UP000541444"/>
    </source>
</evidence>
<accession>A0A7J7P4A4</accession>
<feature type="domain" description="Leucine-rich repeat-containing N-terminal plant-type" evidence="4">
    <location>
        <begin position="35"/>
        <end position="69"/>
    </location>
</feature>
<protein>
    <recommendedName>
        <fullName evidence="4">Leucine-rich repeat-containing N-terminal plant-type domain-containing protein</fullName>
    </recommendedName>
</protein>
<dbReference type="InterPro" id="IPR013757">
    <property type="entry name" value="Topo_IIA_A_a_sf"/>
</dbReference>
<keyword evidence="2" id="KW-0677">Repeat</keyword>
<dbReference type="Proteomes" id="UP000541444">
    <property type="component" value="Unassembled WGS sequence"/>
</dbReference>
<keyword evidence="3" id="KW-0732">Signal</keyword>
<evidence type="ECO:0000313" key="5">
    <source>
        <dbReference type="EMBL" id="KAF6174102.1"/>
    </source>
</evidence>
<dbReference type="GO" id="GO:0005524">
    <property type="term" value="F:ATP binding"/>
    <property type="evidence" value="ECO:0007669"/>
    <property type="project" value="InterPro"/>
</dbReference>
<keyword evidence="1" id="KW-0433">Leucine-rich repeat</keyword>
<gene>
    <name evidence="5" type="ORF">GIB67_020284</name>
</gene>
<dbReference type="OrthoDB" id="1938939at2759"/>
<dbReference type="EMBL" id="JACGCM010000304">
    <property type="protein sequence ID" value="KAF6174102.1"/>
    <property type="molecule type" value="Genomic_DNA"/>
</dbReference>
<proteinExistence type="predicted"/>
<comment type="caution">
    <text evidence="5">The sequence shown here is derived from an EMBL/GenBank/DDBJ whole genome shotgun (WGS) entry which is preliminary data.</text>
</comment>
<dbReference type="Gene3D" id="1.10.268.10">
    <property type="entry name" value="Topoisomerase, domain 3"/>
    <property type="match status" value="1"/>
</dbReference>
<dbReference type="GO" id="GO:0003918">
    <property type="term" value="F:DNA topoisomerase type II (double strand cut, ATP-hydrolyzing) activity"/>
    <property type="evidence" value="ECO:0007669"/>
    <property type="project" value="InterPro"/>
</dbReference>
<evidence type="ECO:0000256" key="1">
    <source>
        <dbReference type="ARBA" id="ARBA00022614"/>
    </source>
</evidence>
<dbReference type="GO" id="GO:0003677">
    <property type="term" value="F:DNA binding"/>
    <property type="evidence" value="ECO:0007669"/>
    <property type="project" value="InterPro"/>
</dbReference>
<dbReference type="PROSITE" id="PS51257">
    <property type="entry name" value="PROKAR_LIPOPROTEIN"/>
    <property type="match status" value="1"/>
</dbReference>
<evidence type="ECO:0000259" key="4">
    <source>
        <dbReference type="Pfam" id="PF08263"/>
    </source>
</evidence>
<dbReference type="InterPro" id="IPR013210">
    <property type="entry name" value="LRR_N_plant-typ"/>
</dbReference>
<reference evidence="5 6" key="1">
    <citation type="journal article" date="2020" name="IScience">
        <title>Genome Sequencing of the Endangered Kingdonia uniflora (Circaeasteraceae, Ranunculales) Reveals Potential Mechanisms of Evolutionary Specialization.</title>
        <authorList>
            <person name="Sun Y."/>
            <person name="Deng T."/>
            <person name="Zhang A."/>
            <person name="Moore M.J."/>
            <person name="Landis J.B."/>
            <person name="Lin N."/>
            <person name="Zhang H."/>
            <person name="Zhang X."/>
            <person name="Huang J."/>
            <person name="Zhang X."/>
            <person name="Sun H."/>
            <person name="Wang H."/>
        </authorList>
    </citation>
    <scope>NUCLEOTIDE SEQUENCE [LARGE SCALE GENOMIC DNA]</scope>
    <source>
        <strain evidence="5">TB1705</strain>
        <tissue evidence="5">Leaf</tissue>
    </source>
</reference>
<evidence type="ECO:0000256" key="2">
    <source>
        <dbReference type="ARBA" id="ARBA00022737"/>
    </source>
</evidence>
<name>A0A7J7P4A4_9MAGN</name>